<dbReference type="Proteomes" id="UP000501205">
    <property type="component" value="Chromosome"/>
</dbReference>
<name>A0ABX6KJC5_9BACL</name>
<gene>
    <name evidence="1" type="ORF">FOC48_01840</name>
</gene>
<protein>
    <submittedName>
        <fullName evidence="1">Uncharacterized protein</fullName>
    </submittedName>
</protein>
<sequence length="53" mass="6428">MATDWRKVKSDNDNKFTIQDMIKIYYGESDYAKYDNLIYQGKILKTKVKYNIR</sequence>
<dbReference type="RefSeq" id="WP_172497810.1">
    <property type="nucleotide sequence ID" value="NZ_CP050965.1"/>
</dbReference>
<organism evidence="1 2">
    <name type="scientific">Gemella haemolysans</name>
    <dbReference type="NCBI Taxonomy" id="1379"/>
    <lineage>
        <taxon>Bacteria</taxon>
        <taxon>Bacillati</taxon>
        <taxon>Bacillota</taxon>
        <taxon>Bacilli</taxon>
        <taxon>Bacillales</taxon>
        <taxon>Gemellaceae</taxon>
        <taxon>Gemella</taxon>
    </lineage>
</organism>
<evidence type="ECO:0000313" key="2">
    <source>
        <dbReference type="Proteomes" id="UP000501205"/>
    </source>
</evidence>
<dbReference type="EMBL" id="CP050965">
    <property type="protein sequence ID" value="QIX87576.1"/>
    <property type="molecule type" value="Genomic_DNA"/>
</dbReference>
<proteinExistence type="predicted"/>
<keyword evidence="2" id="KW-1185">Reference proteome</keyword>
<accession>A0ABX6KJC5</accession>
<reference evidence="1 2" key="1">
    <citation type="submission" date="2019-11" db="EMBL/GenBank/DDBJ databases">
        <title>FDA dAtabase for Regulatory Grade micrObial Sequences (FDA-ARGOS): Supporting development and validation of Infectious Disease Dx tests.</title>
        <authorList>
            <person name="Damon A."/>
            <person name="Tallon L."/>
            <person name="Sadzewicz L."/>
            <person name="Vavikolanu K."/>
            <person name="Mehta A."/>
            <person name="Aluvathingal J."/>
            <person name="Nadendla S."/>
            <person name="Myers T."/>
            <person name="Yan Y."/>
            <person name="Sichtig H."/>
        </authorList>
    </citation>
    <scope>NUCLEOTIDE SEQUENCE [LARGE SCALE GENOMIC DNA]</scope>
    <source>
        <strain evidence="1 2">FDAARGOS_740</strain>
    </source>
</reference>
<evidence type="ECO:0000313" key="1">
    <source>
        <dbReference type="EMBL" id="QIX87576.1"/>
    </source>
</evidence>